<dbReference type="InterPro" id="IPR037185">
    <property type="entry name" value="EmrE-like"/>
</dbReference>
<proteinExistence type="predicted"/>
<keyword evidence="4 5" id="KW-0472">Membrane</keyword>
<keyword evidence="3 5" id="KW-1133">Transmembrane helix</keyword>
<evidence type="ECO:0000256" key="1">
    <source>
        <dbReference type="ARBA" id="ARBA00004141"/>
    </source>
</evidence>
<comment type="subcellular location">
    <subcellularLocation>
        <location evidence="1">Membrane</location>
        <topology evidence="1">Multi-pass membrane protein</topology>
    </subcellularLocation>
</comment>
<protein>
    <submittedName>
        <fullName evidence="7">GPT1 protein</fullName>
    </submittedName>
</protein>
<dbReference type="OrthoDB" id="312254at2759"/>
<dbReference type="InterPro" id="IPR050186">
    <property type="entry name" value="TPT_transporter"/>
</dbReference>
<sequence>MDSANVYAVLTIMATFMLIPISLAVEGPSAMVKGFKIAFSTGRMGFMWQMILSGFFYYMYNEVAFLALGKLDPVSHAVCNTMKRVVIIITAIVVFRTPVTGLGVLGSSVAILGTLMYSLSKTKYAKPPGDFASLSPRLVEDFLRNLVPTPRNRITGYRSRSVHRSIDLTTSGFTFRTSMLHVGEDLEERWHSKSKGQTKPLLLTEKTLHCWGMVLTHTRLPWTRRSNFYERGLSMWRKRIPDFRGIGYKVVAKVGNRLLSIWAGDRTEYTLGVTIRDEAGPNHSGGLYVCRTQGAALRHRVPARRGGLFFAPRLLLRCRCEGPFVEYPGGKIACSALTPMDLQPVPLGYLHTSPQRAGAVPSPVAATFGPSEGLRVETSALEAEVAELERRLGYR</sequence>
<dbReference type="Pfam" id="PF03151">
    <property type="entry name" value="TPT"/>
    <property type="match status" value="1"/>
</dbReference>
<gene>
    <name evidence="7" type="primary">GPT1</name>
    <name evidence="7" type="ORF">SPIL2461_LOCUS18032</name>
</gene>
<evidence type="ECO:0000256" key="5">
    <source>
        <dbReference type="SAM" id="Phobius"/>
    </source>
</evidence>
<comment type="caution">
    <text evidence="7">The sequence shown here is derived from an EMBL/GenBank/DDBJ whole genome shotgun (WGS) entry which is preliminary data.</text>
</comment>
<reference evidence="7" key="1">
    <citation type="submission" date="2021-02" db="EMBL/GenBank/DDBJ databases">
        <authorList>
            <person name="Dougan E. K."/>
            <person name="Rhodes N."/>
            <person name="Thang M."/>
            <person name="Chan C."/>
        </authorList>
    </citation>
    <scope>NUCLEOTIDE SEQUENCE</scope>
</reference>
<dbReference type="EMBL" id="CAJNIZ010043541">
    <property type="protein sequence ID" value="CAE7662607.1"/>
    <property type="molecule type" value="Genomic_DNA"/>
</dbReference>
<evidence type="ECO:0000256" key="2">
    <source>
        <dbReference type="ARBA" id="ARBA00022692"/>
    </source>
</evidence>
<feature type="transmembrane region" description="Helical" evidence="5">
    <location>
        <begin position="46"/>
        <end position="67"/>
    </location>
</feature>
<feature type="transmembrane region" description="Helical" evidence="5">
    <location>
        <begin position="87"/>
        <end position="117"/>
    </location>
</feature>
<dbReference type="GO" id="GO:0016020">
    <property type="term" value="C:membrane"/>
    <property type="evidence" value="ECO:0007669"/>
    <property type="project" value="UniProtKB-SubCell"/>
</dbReference>
<evidence type="ECO:0000313" key="7">
    <source>
        <dbReference type="EMBL" id="CAE7662607.1"/>
    </source>
</evidence>
<dbReference type="SUPFAM" id="SSF103481">
    <property type="entry name" value="Multidrug resistance efflux transporter EmrE"/>
    <property type="match status" value="1"/>
</dbReference>
<evidence type="ECO:0000256" key="3">
    <source>
        <dbReference type="ARBA" id="ARBA00022989"/>
    </source>
</evidence>
<keyword evidence="8" id="KW-1185">Reference proteome</keyword>
<evidence type="ECO:0000256" key="4">
    <source>
        <dbReference type="ARBA" id="ARBA00023136"/>
    </source>
</evidence>
<dbReference type="PANTHER" id="PTHR11132">
    <property type="entry name" value="SOLUTE CARRIER FAMILY 35"/>
    <property type="match status" value="1"/>
</dbReference>
<feature type="transmembrane region" description="Helical" evidence="5">
    <location>
        <begin position="6"/>
        <end position="25"/>
    </location>
</feature>
<dbReference type="AlphaFoldDB" id="A0A812W2A3"/>
<keyword evidence="2 5" id="KW-0812">Transmembrane</keyword>
<organism evidence="7 8">
    <name type="scientific">Symbiodinium pilosum</name>
    <name type="common">Dinoflagellate</name>
    <dbReference type="NCBI Taxonomy" id="2952"/>
    <lineage>
        <taxon>Eukaryota</taxon>
        <taxon>Sar</taxon>
        <taxon>Alveolata</taxon>
        <taxon>Dinophyceae</taxon>
        <taxon>Suessiales</taxon>
        <taxon>Symbiodiniaceae</taxon>
        <taxon>Symbiodinium</taxon>
    </lineage>
</organism>
<evidence type="ECO:0000259" key="6">
    <source>
        <dbReference type="Pfam" id="PF03151"/>
    </source>
</evidence>
<dbReference type="Proteomes" id="UP000649617">
    <property type="component" value="Unassembled WGS sequence"/>
</dbReference>
<accession>A0A812W2A3</accession>
<dbReference type="InterPro" id="IPR004853">
    <property type="entry name" value="Sugar_P_trans_dom"/>
</dbReference>
<name>A0A812W2A3_SYMPI</name>
<feature type="domain" description="Sugar phosphate transporter" evidence="6">
    <location>
        <begin position="1"/>
        <end position="118"/>
    </location>
</feature>
<evidence type="ECO:0000313" key="8">
    <source>
        <dbReference type="Proteomes" id="UP000649617"/>
    </source>
</evidence>